<comment type="caution">
    <text evidence="1">The sequence shown here is derived from an EMBL/GenBank/DDBJ whole genome shotgun (WGS) entry which is preliminary data.</text>
</comment>
<proteinExistence type="predicted"/>
<keyword evidence="2" id="KW-1185">Reference proteome</keyword>
<accession>A0ABR9FSQ1</accession>
<evidence type="ECO:0000313" key="1">
    <source>
        <dbReference type="EMBL" id="MBE0459843.1"/>
    </source>
</evidence>
<organism evidence="1 2">
    <name type="scientific">Pseudoalteromonas prydzensis</name>
    <dbReference type="NCBI Taxonomy" id="182141"/>
    <lineage>
        <taxon>Bacteria</taxon>
        <taxon>Pseudomonadati</taxon>
        <taxon>Pseudomonadota</taxon>
        <taxon>Gammaproteobacteria</taxon>
        <taxon>Alteromonadales</taxon>
        <taxon>Pseudoalteromonadaceae</taxon>
        <taxon>Pseudoalteromonas</taxon>
    </lineage>
</organism>
<protein>
    <recommendedName>
        <fullName evidence="3">CPXCG motif-containing cysteine-rich protein</fullName>
    </recommendedName>
</protein>
<name>A0ABR9FSQ1_9GAMM</name>
<sequence>MKCPNCDQHIEIEDWQDLEPFTCEECKESLCLIIDESTYQGATNTRLVICDDQ</sequence>
<dbReference type="Proteomes" id="UP000707245">
    <property type="component" value="Unassembled WGS sequence"/>
</dbReference>
<dbReference type="Gene3D" id="2.20.28.160">
    <property type="match status" value="1"/>
</dbReference>
<gene>
    <name evidence="1" type="ORF">EI167_20920</name>
</gene>
<evidence type="ECO:0000313" key="2">
    <source>
        <dbReference type="Proteomes" id="UP000707245"/>
    </source>
</evidence>
<reference evidence="1 2" key="1">
    <citation type="submission" date="2020-07" db="EMBL/GenBank/DDBJ databases">
        <title>Halophilic bacteria isolated from french cheeses.</title>
        <authorList>
            <person name="Kothe C.I."/>
            <person name="Farah-Kraiem B."/>
            <person name="Renault P."/>
            <person name="Dridi B."/>
        </authorList>
    </citation>
    <scope>NUCLEOTIDE SEQUENCE [LARGE SCALE GENOMIC DNA]</scope>
    <source>
        <strain evidence="1 2">FME14</strain>
    </source>
</reference>
<dbReference type="RefSeq" id="WP_171048693.1">
    <property type="nucleotide sequence ID" value="NZ_JBQQIQ010000003.1"/>
</dbReference>
<dbReference type="EMBL" id="RRZA01000120">
    <property type="protein sequence ID" value="MBE0459843.1"/>
    <property type="molecule type" value="Genomic_DNA"/>
</dbReference>
<evidence type="ECO:0008006" key="3">
    <source>
        <dbReference type="Google" id="ProtNLM"/>
    </source>
</evidence>